<organism evidence="1">
    <name type="scientific">Manihot esculenta</name>
    <name type="common">Cassava</name>
    <name type="synonym">Jatropha manihot</name>
    <dbReference type="NCBI Taxonomy" id="3983"/>
    <lineage>
        <taxon>Eukaryota</taxon>
        <taxon>Viridiplantae</taxon>
        <taxon>Streptophyta</taxon>
        <taxon>Embryophyta</taxon>
        <taxon>Tracheophyta</taxon>
        <taxon>Spermatophyta</taxon>
        <taxon>Magnoliopsida</taxon>
        <taxon>eudicotyledons</taxon>
        <taxon>Gunneridae</taxon>
        <taxon>Pentapetalae</taxon>
        <taxon>rosids</taxon>
        <taxon>fabids</taxon>
        <taxon>Malpighiales</taxon>
        <taxon>Euphorbiaceae</taxon>
        <taxon>Crotonoideae</taxon>
        <taxon>Manihoteae</taxon>
        <taxon>Manihot</taxon>
    </lineage>
</organism>
<gene>
    <name evidence="1" type="ORF">MANES_05G116900</name>
</gene>
<proteinExistence type="predicted"/>
<accession>A0A2C9VVG9</accession>
<reference evidence="1" key="1">
    <citation type="submission" date="2016-02" db="EMBL/GenBank/DDBJ databases">
        <title>WGS assembly of Manihot esculenta.</title>
        <authorList>
            <person name="Bredeson J.V."/>
            <person name="Prochnik S.E."/>
            <person name="Lyons J.B."/>
            <person name="Schmutz J."/>
            <person name="Grimwood J."/>
            <person name="Vrebalov J."/>
            <person name="Bart R.S."/>
            <person name="Amuge T."/>
            <person name="Ferguson M.E."/>
            <person name="Green R."/>
            <person name="Putnam N."/>
            <person name="Stites J."/>
            <person name="Rounsley S."/>
            <person name="Rokhsar D.S."/>
        </authorList>
    </citation>
    <scope>NUCLEOTIDE SEQUENCE [LARGE SCALE GENOMIC DNA]</scope>
    <source>
        <tissue evidence="1">Leaf</tissue>
    </source>
</reference>
<dbReference type="EMBL" id="CM004391">
    <property type="protein sequence ID" value="OAY50205.1"/>
    <property type="molecule type" value="Genomic_DNA"/>
</dbReference>
<protein>
    <submittedName>
        <fullName evidence="1">Uncharacterized protein</fullName>
    </submittedName>
</protein>
<name>A0A2C9VVG9_MANES</name>
<sequence>MHAYANFETKHCCISIYTHSLQICGRFALFLRFLIDDYLFHLSSNSLIGFQFFFFSLCCCFRLGGEVTGGSGSSISSWRILL</sequence>
<dbReference type="AlphaFoldDB" id="A0A2C9VVG9"/>
<evidence type="ECO:0000313" key="1">
    <source>
        <dbReference type="EMBL" id="OAY50205.1"/>
    </source>
</evidence>